<evidence type="ECO:0000256" key="1">
    <source>
        <dbReference type="SAM" id="MobiDB-lite"/>
    </source>
</evidence>
<organism evidence="2 3">
    <name type="scientific">Rhodopirellula maiorica SM1</name>
    <dbReference type="NCBI Taxonomy" id="1265738"/>
    <lineage>
        <taxon>Bacteria</taxon>
        <taxon>Pseudomonadati</taxon>
        <taxon>Planctomycetota</taxon>
        <taxon>Planctomycetia</taxon>
        <taxon>Pirellulales</taxon>
        <taxon>Pirellulaceae</taxon>
        <taxon>Novipirellula</taxon>
    </lineage>
</organism>
<feature type="region of interest" description="Disordered" evidence="1">
    <location>
        <begin position="1"/>
        <end position="26"/>
    </location>
</feature>
<comment type="caution">
    <text evidence="2">The sequence shown here is derived from an EMBL/GenBank/DDBJ whole genome shotgun (WGS) entry which is preliminary data.</text>
</comment>
<dbReference type="EMBL" id="ANOG01000149">
    <property type="protein sequence ID" value="EMI22093.1"/>
    <property type="molecule type" value="Genomic_DNA"/>
</dbReference>
<dbReference type="Proteomes" id="UP000011991">
    <property type="component" value="Unassembled WGS sequence"/>
</dbReference>
<dbReference type="PATRIC" id="fig|1265738.3.peg.961"/>
<evidence type="ECO:0000313" key="2">
    <source>
        <dbReference type="EMBL" id="EMI22093.1"/>
    </source>
</evidence>
<sequence>MATTHAAIGIPQNAALNGGEDNTREKKEFFYRGPGGWQNVKSTPVRVCERSADGNVGSPI</sequence>
<evidence type="ECO:0000313" key="3">
    <source>
        <dbReference type="Proteomes" id="UP000011991"/>
    </source>
</evidence>
<keyword evidence="3" id="KW-1185">Reference proteome</keyword>
<name>M5RRX2_9BACT</name>
<reference evidence="2 3" key="1">
    <citation type="journal article" date="2013" name="Mar. Genomics">
        <title>Expression of sulfatases in Rhodopirellula baltica and the diversity of sulfatases in the genus Rhodopirellula.</title>
        <authorList>
            <person name="Wegner C.E."/>
            <person name="Richter-Heitmann T."/>
            <person name="Klindworth A."/>
            <person name="Klockow C."/>
            <person name="Richter M."/>
            <person name="Achstetter T."/>
            <person name="Glockner F.O."/>
            <person name="Harder J."/>
        </authorList>
    </citation>
    <scope>NUCLEOTIDE SEQUENCE [LARGE SCALE GENOMIC DNA]</scope>
    <source>
        <strain evidence="2 3">SM1</strain>
    </source>
</reference>
<proteinExistence type="predicted"/>
<protein>
    <submittedName>
        <fullName evidence="2">Uncharacterized protein</fullName>
    </submittedName>
</protein>
<dbReference type="AlphaFoldDB" id="M5RRX2"/>
<accession>M5RRX2</accession>
<gene>
    <name evidence="2" type="ORF">RMSM_00970</name>
</gene>